<evidence type="ECO:0000313" key="21">
    <source>
        <dbReference type="EMBL" id="MBC8767048.1"/>
    </source>
</evidence>
<evidence type="ECO:0000256" key="6">
    <source>
        <dbReference type="ARBA" id="ARBA00022645"/>
    </source>
</evidence>
<dbReference type="Pfam" id="PF00905">
    <property type="entry name" value="Transpeptidase"/>
    <property type="match status" value="1"/>
</dbReference>
<dbReference type="Gene3D" id="1.10.3810.10">
    <property type="entry name" value="Biosynthetic peptidoglycan transglycosylase-like"/>
    <property type="match status" value="1"/>
</dbReference>
<dbReference type="Pfam" id="PF00912">
    <property type="entry name" value="Transgly"/>
    <property type="match status" value="1"/>
</dbReference>
<keyword evidence="9" id="KW-0808">Transferase</keyword>
<dbReference type="PANTHER" id="PTHR32282:SF11">
    <property type="entry name" value="PENICILLIN-BINDING PROTEIN 1B"/>
    <property type="match status" value="1"/>
</dbReference>
<evidence type="ECO:0000313" key="22">
    <source>
        <dbReference type="Proteomes" id="UP000618952"/>
    </source>
</evidence>
<organism evidence="21 22">
    <name type="scientific">Arenibacter arenosicollis</name>
    <dbReference type="NCBI Taxonomy" id="2762274"/>
    <lineage>
        <taxon>Bacteria</taxon>
        <taxon>Pseudomonadati</taxon>
        <taxon>Bacteroidota</taxon>
        <taxon>Flavobacteriia</taxon>
        <taxon>Flavobacteriales</taxon>
        <taxon>Flavobacteriaceae</taxon>
        <taxon>Arenibacter</taxon>
    </lineage>
</organism>
<reference evidence="21 22" key="1">
    <citation type="submission" date="2020-08" db="EMBL/GenBank/DDBJ databases">
        <title>Arenibacter gaetbuli sp. nov., isolated from a sand dune.</title>
        <authorList>
            <person name="Park S."/>
            <person name="Yoon J.-H."/>
        </authorList>
    </citation>
    <scope>NUCLEOTIDE SEQUENCE [LARGE SCALE GENOMIC DNA]</scope>
    <source>
        <strain evidence="21 22">BSSL-BM3</strain>
    </source>
</reference>
<evidence type="ECO:0000256" key="5">
    <source>
        <dbReference type="ARBA" id="ARBA00022475"/>
    </source>
</evidence>
<dbReference type="InterPro" id="IPR001264">
    <property type="entry name" value="Glyco_trans_51"/>
</dbReference>
<dbReference type="EMBL" id="JACLHY010000002">
    <property type="protein sequence ID" value="MBC8767048.1"/>
    <property type="molecule type" value="Genomic_DNA"/>
</dbReference>
<evidence type="ECO:0000256" key="2">
    <source>
        <dbReference type="ARBA" id="ARBA00004752"/>
    </source>
</evidence>
<evidence type="ECO:0000256" key="9">
    <source>
        <dbReference type="ARBA" id="ARBA00022679"/>
    </source>
</evidence>
<feature type="domain" description="Glycosyl transferase family 51" evidence="20">
    <location>
        <begin position="88"/>
        <end position="258"/>
    </location>
</feature>
<comment type="catalytic activity">
    <reaction evidence="16">
        <text>Preferential cleavage: (Ac)2-L-Lys-D-Ala-|-D-Ala. Also transpeptidation of peptidyl-alanyl moieties that are N-acyl substituents of D-alanine.</text>
        <dbReference type="EC" id="3.4.16.4"/>
    </reaction>
</comment>
<dbReference type="InterPro" id="IPR012338">
    <property type="entry name" value="Beta-lactam/transpept-like"/>
</dbReference>
<evidence type="ECO:0000256" key="3">
    <source>
        <dbReference type="ARBA" id="ARBA00007090"/>
    </source>
</evidence>
<keyword evidence="18" id="KW-1133">Transmembrane helix</keyword>
<proteinExistence type="inferred from homology"/>
<keyword evidence="7" id="KW-0645">Protease</keyword>
<keyword evidence="18" id="KW-0812">Transmembrane</keyword>
<keyword evidence="12" id="KW-0573">Peptidoglycan synthesis</keyword>
<dbReference type="InterPro" id="IPR001460">
    <property type="entry name" value="PCN-bd_Tpept"/>
</dbReference>
<keyword evidence="13 18" id="KW-0472">Membrane</keyword>
<comment type="similarity">
    <text evidence="4">In the N-terminal section; belongs to the glycosyltransferase 51 family.</text>
</comment>
<gene>
    <name evidence="21" type="ORF">H4O18_03495</name>
</gene>
<evidence type="ECO:0000256" key="1">
    <source>
        <dbReference type="ARBA" id="ARBA00004236"/>
    </source>
</evidence>
<evidence type="ECO:0000256" key="14">
    <source>
        <dbReference type="ARBA" id="ARBA00023268"/>
    </source>
</evidence>
<evidence type="ECO:0000256" key="18">
    <source>
        <dbReference type="SAM" id="Phobius"/>
    </source>
</evidence>
<dbReference type="PANTHER" id="PTHR32282">
    <property type="entry name" value="BINDING PROTEIN TRANSPEPTIDASE, PUTATIVE-RELATED"/>
    <property type="match status" value="1"/>
</dbReference>
<evidence type="ECO:0000256" key="17">
    <source>
        <dbReference type="ARBA" id="ARBA00049902"/>
    </source>
</evidence>
<evidence type="ECO:0000259" key="20">
    <source>
        <dbReference type="Pfam" id="PF00912"/>
    </source>
</evidence>
<dbReference type="InterPro" id="IPR036950">
    <property type="entry name" value="PBP_transglycosylase"/>
</dbReference>
<evidence type="ECO:0000256" key="15">
    <source>
        <dbReference type="ARBA" id="ARBA00023316"/>
    </source>
</evidence>
<comment type="subcellular location">
    <subcellularLocation>
        <location evidence="1">Cell membrane</location>
    </subcellularLocation>
</comment>
<dbReference type="SUPFAM" id="SSF53955">
    <property type="entry name" value="Lysozyme-like"/>
    <property type="match status" value="1"/>
</dbReference>
<keyword evidence="14" id="KW-0511">Multifunctional enzyme</keyword>
<evidence type="ECO:0000256" key="12">
    <source>
        <dbReference type="ARBA" id="ARBA00022984"/>
    </source>
</evidence>
<keyword evidence="10" id="KW-0378">Hydrolase</keyword>
<keyword evidence="5" id="KW-1003">Cell membrane</keyword>
<comment type="pathway">
    <text evidence="2">Cell wall biogenesis; peptidoglycan biosynthesis.</text>
</comment>
<comment type="similarity">
    <text evidence="3">In the C-terminal section; belongs to the transpeptidase family.</text>
</comment>
<keyword evidence="11" id="KW-0133">Cell shape</keyword>
<protein>
    <submittedName>
        <fullName evidence="21">Transglycosylase domain-containing protein</fullName>
    </submittedName>
</protein>
<evidence type="ECO:0000256" key="7">
    <source>
        <dbReference type="ARBA" id="ARBA00022670"/>
    </source>
</evidence>
<keyword evidence="8" id="KW-0328">Glycosyltransferase</keyword>
<feature type="transmembrane region" description="Helical" evidence="18">
    <location>
        <begin position="32"/>
        <end position="55"/>
    </location>
</feature>
<evidence type="ECO:0000256" key="16">
    <source>
        <dbReference type="ARBA" id="ARBA00034000"/>
    </source>
</evidence>
<evidence type="ECO:0000256" key="10">
    <source>
        <dbReference type="ARBA" id="ARBA00022801"/>
    </source>
</evidence>
<keyword evidence="6" id="KW-0121">Carboxypeptidase</keyword>
<dbReference type="InterPro" id="IPR050396">
    <property type="entry name" value="Glycosyltr_51/Transpeptidase"/>
</dbReference>
<dbReference type="Proteomes" id="UP000618952">
    <property type="component" value="Unassembled WGS sequence"/>
</dbReference>
<comment type="catalytic activity">
    <reaction evidence="17">
        <text>[GlcNAc-(1-&gt;4)-Mur2Ac(oyl-L-Ala-gamma-D-Glu-L-Lys-D-Ala-D-Ala)](n)-di-trans,octa-cis-undecaprenyl diphosphate + beta-D-GlcNAc-(1-&gt;4)-Mur2Ac(oyl-L-Ala-gamma-D-Glu-L-Lys-D-Ala-D-Ala)-di-trans,octa-cis-undecaprenyl diphosphate = [GlcNAc-(1-&gt;4)-Mur2Ac(oyl-L-Ala-gamma-D-Glu-L-Lys-D-Ala-D-Ala)](n+1)-di-trans,octa-cis-undecaprenyl diphosphate + di-trans,octa-cis-undecaprenyl diphosphate + H(+)</text>
        <dbReference type="Rhea" id="RHEA:23708"/>
        <dbReference type="Rhea" id="RHEA-COMP:9602"/>
        <dbReference type="Rhea" id="RHEA-COMP:9603"/>
        <dbReference type="ChEBI" id="CHEBI:15378"/>
        <dbReference type="ChEBI" id="CHEBI:58405"/>
        <dbReference type="ChEBI" id="CHEBI:60033"/>
        <dbReference type="ChEBI" id="CHEBI:78435"/>
        <dbReference type="EC" id="2.4.99.28"/>
    </reaction>
</comment>
<evidence type="ECO:0000256" key="8">
    <source>
        <dbReference type="ARBA" id="ARBA00022676"/>
    </source>
</evidence>
<evidence type="ECO:0000256" key="11">
    <source>
        <dbReference type="ARBA" id="ARBA00022960"/>
    </source>
</evidence>
<name>A0ABR7QIN9_9FLAO</name>
<dbReference type="InterPro" id="IPR023346">
    <property type="entry name" value="Lysozyme-like_dom_sf"/>
</dbReference>
<dbReference type="Gene3D" id="3.40.710.10">
    <property type="entry name" value="DD-peptidase/beta-lactamase superfamily"/>
    <property type="match status" value="1"/>
</dbReference>
<dbReference type="SUPFAM" id="SSF56601">
    <property type="entry name" value="beta-lactamase/transpeptidase-like"/>
    <property type="match status" value="1"/>
</dbReference>
<keyword evidence="22" id="KW-1185">Reference proteome</keyword>
<feature type="domain" description="Penicillin-binding protein transpeptidase" evidence="19">
    <location>
        <begin position="435"/>
        <end position="667"/>
    </location>
</feature>
<evidence type="ECO:0000259" key="19">
    <source>
        <dbReference type="Pfam" id="PF00905"/>
    </source>
</evidence>
<evidence type="ECO:0000256" key="4">
    <source>
        <dbReference type="ARBA" id="ARBA00007739"/>
    </source>
</evidence>
<evidence type="ECO:0000256" key="13">
    <source>
        <dbReference type="ARBA" id="ARBA00023136"/>
    </source>
</evidence>
<accession>A0ABR7QIN9</accession>
<sequence>MVLKGVKNVLATSRRRLTKVLVYVREHPFKSLFFAAIAGLFSLFLLFLVIYMGAFGKLPTKAYLKSLKNPVTSTIYASNKEPIGYYYLQNRSNADSSQIGSSLKQALVATEDVRFYEHGGIDYQSYARVLIKSIILQQNAGGGSTITQQVAKNLFGREEQFFLSTPINKIREIFIAGRLESIYDKEDIILLYFNTVSFGENVYGIEKASSRFFNKPPEELTLPESATLVGLLKAPSYYNPRRFPERAEQRRNVVLSQMLKYNYITEETFTEAQIPMKVDYQTPKKVSSFSAYFKDYVAAEFAVWAAENPSPDGHIYDLEADGLSIYTTLNTNIQKYAESALQRQADNLQKLMDTYWASATTEGGKEVLLKKLVDQNNQVRQMRQSGKTEAEIEAFVKDKRNRKYWVIGKGYEDQMQSLEDSIAKSINRLHAGVIAVSSVSGRIMGYVGGIDYGFSQIDNVTTPRQVGSTFKPITYLAALQAGEEPCNYYDNNLVTYSKYEDWRPRNSNNRYGGSYSMYGALANSVNTVSVTLQLKTGTERVLEQAKKMGIESELPNVPSIVLGTADISLLEMVTAYASISNGGNKIKPYAIDRIEDEQGNILYEAKPIYEGRVASTENIKAIQKMMEGVIKEGTGSRLLGYEIPYNLIGKTGTTQNNGDGWFIGCSPELVVGSWVGTFDKRVQFATTSMGSGSNTALPIVASIFKNLSYWKRPLLSNFEYGFDYFPCRPFVELNAKEAYEFAQTDSIYLQELRVRDTLAVLVDAPITIDSVQGIVPGQIAFDSIVKDSLSIELNTSKTEVNQ</sequence>
<keyword evidence="15" id="KW-0961">Cell wall biogenesis/degradation</keyword>
<comment type="caution">
    <text evidence="21">The sequence shown here is derived from an EMBL/GenBank/DDBJ whole genome shotgun (WGS) entry which is preliminary data.</text>
</comment>